<accession>A0A0F9KN11</accession>
<comment type="caution">
    <text evidence="1">The sequence shown here is derived from an EMBL/GenBank/DDBJ whole genome shotgun (WGS) entry which is preliminary data.</text>
</comment>
<reference evidence="1" key="1">
    <citation type="journal article" date="2015" name="Nature">
        <title>Complex archaea that bridge the gap between prokaryotes and eukaryotes.</title>
        <authorList>
            <person name="Spang A."/>
            <person name="Saw J.H."/>
            <person name="Jorgensen S.L."/>
            <person name="Zaremba-Niedzwiedzka K."/>
            <person name="Martijn J."/>
            <person name="Lind A.E."/>
            <person name="van Eijk R."/>
            <person name="Schleper C."/>
            <person name="Guy L."/>
            <person name="Ettema T.J."/>
        </authorList>
    </citation>
    <scope>NUCLEOTIDE SEQUENCE</scope>
</reference>
<evidence type="ECO:0000313" key="1">
    <source>
        <dbReference type="EMBL" id="KKM83318.1"/>
    </source>
</evidence>
<dbReference type="EMBL" id="LAZR01007732">
    <property type="protein sequence ID" value="KKM83318.1"/>
    <property type="molecule type" value="Genomic_DNA"/>
</dbReference>
<sequence length="55" mass="5765">MTPSSPTATVLKTERATIEGIQRGLADVKAGRTVSHEDAMASVRKIIDAAANDIV</sequence>
<organism evidence="1">
    <name type="scientific">marine sediment metagenome</name>
    <dbReference type="NCBI Taxonomy" id="412755"/>
    <lineage>
        <taxon>unclassified sequences</taxon>
        <taxon>metagenomes</taxon>
        <taxon>ecological metagenomes</taxon>
    </lineage>
</organism>
<gene>
    <name evidence="1" type="ORF">LCGC14_1310710</name>
</gene>
<name>A0A0F9KN11_9ZZZZ</name>
<dbReference type="AlphaFoldDB" id="A0A0F9KN11"/>
<proteinExistence type="predicted"/>
<protein>
    <submittedName>
        <fullName evidence="1">Uncharacterized protein</fullName>
    </submittedName>
</protein>